<dbReference type="InterPro" id="IPR050463">
    <property type="entry name" value="Gfo/Idh/MocA_oxidrdct_glycsds"/>
</dbReference>
<sequence>MVSNPTASAQDAASDAASNDGKLRVGVIGCGAGVFHLEGYQEEPRAKVVALAGLDTDRCQSLSARFDIPAVYREYQELLADPSIDAVSVAVPNHLHLPVVTAAVEAGKHVLVEKPLARTAAEGEQMVAAARKAERILAICFNRRYRHDVQLVHDQIQAGGFGRIYYAKAFWMRRSGIPGLGTWFTRKEQAGGGPLIDLGVHVLDMALWAMGNPEVTAVSAATFAEIGTQGKGNWPGRVSRQAVGLEYEVEDLATAFIRMADGAVLHLETSWAAYTGAGDDFGITLMGSQGGAEIFSKDYALTGTLKTFGDFQGVAVDGAPRLVKLNGHAEVIKRFVTSILEGGPVSPSGEEGVDRARLVDAIYRSAELGREIQISELTV</sequence>
<keyword evidence="1" id="KW-0560">Oxidoreductase</keyword>
<feature type="domain" description="Gfo/Idh/MocA-like oxidoreductase N-terminal" evidence="2">
    <location>
        <begin position="23"/>
        <end position="138"/>
    </location>
</feature>
<organism evidence="4">
    <name type="scientific">uncultured Thermomicrobiales bacterium</name>
    <dbReference type="NCBI Taxonomy" id="1645740"/>
    <lineage>
        <taxon>Bacteria</taxon>
        <taxon>Pseudomonadati</taxon>
        <taxon>Thermomicrobiota</taxon>
        <taxon>Thermomicrobia</taxon>
        <taxon>Thermomicrobiales</taxon>
        <taxon>environmental samples</taxon>
    </lineage>
</organism>
<feature type="domain" description="GFO/IDH/MocA-like oxidoreductase" evidence="3">
    <location>
        <begin position="150"/>
        <end position="292"/>
    </location>
</feature>
<evidence type="ECO:0008006" key="5">
    <source>
        <dbReference type="Google" id="ProtNLM"/>
    </source>
</evidence>
<dbReference type="Pfam" id="PF22725">
    <property type="entry name" value="GFO_IDH_MocA_C3"/>
    <property type="match status" value="1"/>
</dbReference>
<dbReference type="AlphaFoldDB" id="A0A6J4UM82"/>
<dbReference type="SUPFAM" id="SSF55347">
    <property type="entry name" value="Glyceraldehyde-3-phosphate dehydrogenase-like, C-terminal domain"/>
    <property type="match status" value="1"/>
</dbReference>
<evidence type="ECO:0000259" key="2">
    <source>
        <dbReference type="Pfam" id="PF01408"/>
    </source>
</evidence>
<dbReference type="Gene3D" id="3.40.50.720">
    <property type="entry name" value="NAD(P)-binding Rossmann-like Domain"/>
    <property type="match status" value="1"/>
</dbReference>
<evidence type="ECO:0000256" key="1">
    <source>
        <dbReference type="ARBA" id="ARBA00023002"/>
    </source>
</evidence>
<protein>
    <recommendedName>
        <fullName evidence="5">GH109</fullName>
    </recommendedName>
</protein>
<evidence type="ECO:0000259" key="3">
    <source>
        <dbReference type="Pfam" id="PF22725"/>
    </source>
</evidence>
<dbReference type="Gene3D" id="3.30.360.10">
    <property type="entry name" value="Dihydrodipicolinate Reductase, domain 2"/>
    <property type="match status" value="1"/>
</dbReference>
<proteinExistence type="predicted"/>
<dbReference type="InterPro" id="IPR000683">
    <property type="entry name" value="Gfo/Idh/MocA-like_OxRdtase_N"/>
</dbReference>
<dbReference type="GO" id="GO:0000166">
    <property type="term" value="F:nucleotide binding"/>
    <property type="evidence" value="ECO:0007669"/>
    <property type="project" value="InterPro"/>
</dbReference>
<name>A0A6J4UM82_9BACT</name>
<reference evidence="4" key="1">
    <citation type="submission" date="2020-02" db="EMBL/GenBank/DDBJ databases">
        <authorList>
            <person name="Meier V. D."/>
        </authorList>
    </citation>
    <scope>NUCLEOTIDE SEQUENCE</scope>
    <source>
        <strain evidence="4">AVDCRST_MAG49</strain>
    </source>
</reference>
<dbReference type="PANTHER" id="PTHR43818:SF11">
    <property type="entry name" value="BCDNA.GH03377"/>
    <property type="match status" value="1"/>
</dbReference>
<dbReference type="Pfam" id="PF01408">
    <property type="entry name" value="GFO_IDH_MocA"/>
    <property type="match status" value="1"/>
</dbReference>
<dbReference type="EMBL" id="CADCWG010000131">
    <property type="protein sequence ID" value="CAA9553263.1"/>
    <property type="molecule type" value="Genomic_DNA"/>
</dbReference>
<evidence type="ECO:0000313" key="4">
    <source>
        <dbReference type="EMBL" id="CAA9553263.1"/>
    </source>
</evidence>
<dbReference type="SUPFAM" id="SSF51735">
    <property type="entry name" value="NAD(P)-binding Rossmann-fold domains"/>
    <property type="match status" value="1"/>
</dbReference>
<dbReference type="InterPro" id="IPR055170">
    <property type="entry name" value="GFO_IDH_MocA-like_dom"/>
</dbReference>
<accession>A0A6J4UM82</accession>
<gene>
    <name evidence="4" type="ORF">AVDCRST_MAG49-2020</name>
</gene>
<dbReference type="PANTHER" id="PTHR43818">
    <property type="entry name" value="BCDNA.GH03377"/>
    <property type="match status" value="1"/>
</dbReference>
<dbReference type="InterPro" id="IPR036291">
    <property type="entry name" value="NAD(P)-bd_dom_sf"/>
</dbReference>
<dbReference type="GO" id="GO:0016491">
    <property type="term" value="F:oxidoreductase activity"/>
    <property type="evidence" value="ECO:0007669"/>
    <property type="project" value="UniProtKB-KW"/>
</dbReference>